<feature type="compositionally biased region" description="Polar residues" evidence="1">
    <location>
        <begin position="570"/>
        <end position="579"/>
    </location>
</feature>
<protein>
    <recommendedName>
        <fullName evidence="3">Sfi1 spindle body domain-containing protein</fullName>
    </recommendedName>
</protein>
<feature type="non-terminal residue" evidence="2">
    <location>
        <position position="1"/>
    </location>
</feature>
<dbReference type="PANTHER" id="PTHR22028:SF4">
    <property type="entry name" value="PROTEIN SFI1 HOMOLOG"/>
    <property type="match status" value="1"/>
</dbReference>
<sequence>AKLEPKTECAREHHNTKVMSQCFLALVDYAQCRRMRKTQYAQADAHFYLHIMPKYLFHLRLFVELEKTCRENAATANEFRKLKSLRQTFHFWCKASAQSKDERMMHRMALLHRESVITQSAFMIWRERTKEALVEVEKMSQAREQYLWSVCLKAWHGWRELVMQKKRSTINVIKAIHHHYLKRLKTSVQLWRKWIQKRKIKKAQLKKAETHRQLKILRACIGEWKNRTLQGRQFKSIAEVKYQQCCRHLLSVKFTGWRTTAKYMAVKRRKKAAATIQYNRTLVQKVIQEWRNYAVIRSYNKVQATELLNHAVRHLKHLKLSLYLKRWKEEKKAAVELTKKLELVDQHYHRCIEKKVIAAWKINSQMCLRKKLLVRQCEWFHDVRVSAKYFLIWKERLSEHREEKQKSQLAMWHWSLMLQQKVLEAWKSYIEVRKHKKSRMIKATELYRHQLLKETCYQWLVTADSLSQIRAVTARRHQTTTAFERFQLIQKCALHWKIWAKKRLATRGQQVKRDVMLTLTSAVRLNRNPTAFPIASQVYPSLSEPIHHVQEIARVKPQKSVASPFRLHKGNTQENNSFPNMGHKSRPAPKRPAFLVDSLKRAGLYSIVHDYTNSSYDQDQLLLDAREVTSNQDEFLTSEMTVSSSFIKPNKDMVKDFHLSTSNKEPDEVSTRFTAFQSSQRIASKAQVPSLSEPMLHSFQAQQINMTFKSSQNLSKGEETIALTSSSEQSEEVNRKSDLVTSSSFMNRNVAQGLRGENDKTLVMTTPNTHKVDHSRQQHKNTLSLVIEEPFILLKPEDFLKKPVVKDSSCKYSSVIEPSSAETDCGVRKNIMKDSVRILDKKDTNQGLPVMDQKSQHIDSSLNSKLHKEIKASLNHSTEISSHHPVDHGTYFNKDLRNEEILQYDNAQVLTPEEELIKIRDKLKLFTIQKQKLRTLRKQYRQLSDWFLEQDSPEDEDTENVKKELDAMRLEVAELQAMVDTQLPVCERFIMRANTLAKELQKHPA</sequence>
<evidence type="ECO:0000256" key="1">
    <source>
        <dbReference type="SAM" id="MobiDB-lite"/>
    </source>
</evidence>
<name>A0A0B7A7Y8_9EUPU</name>
<evidence type="ECO:0000313" key="2">
    <source>
        <dbReference type="EMBL" id="CEK76777.1"/>
    </source>
</evidence>
<feature type="non-terminal residue" evidence="2">
    <location>
        <position position="1005"/>
    </location>
</feature>
<evidence type="ECO:0008006" key="3">
    <source>
        <dbReference type="Google" id="ProtNLM"/>
    </source>
</evidence>
<dbReference type="GO" id="GO:0019902">
    <property type="term" value="F:phosphatase binding"/>
    <property type="evidence" value="ECO:0007669"/>
    <property type="project" value="TreeGrafter"/>
</dbReference>
<reference evidence="2" key="1">
    <citation type="submission" date="2014-12" db="EMBL/GenBank/DDBJ databases">
        <title>Insight into the proteome of Arion vulgaris.</title>
        <authorList>
            <person name="Aradska J."/>
            <person name="Bulat T."/>
            <person name="Smidak R."/>
            <person name="Sarate P."/>
            <person name="Gangsoo J."/>
            <person name="Sialana F."/>
            <person name="Bilban M."/>
            <person name="Lubec G."/>
        </authorList>
    </citation>
    <scope>NUCLEOTIDE SEQUENCE</scope>
    <source>
        <tissue evidence="2">Skin</tissue>
    </source>
</reference>
<gene>
    <name evidence="2" type="primary">ORF101460</name>
</gene>
<organism evidence="2">
    <name type="scientific">Arion vulgaris</name>
    <dbReference type="NCBI Taxonomy" id="1028688"/>
    <lineage>
        <taxon>Eukaryota</taxon>
        <taxon>Metazoa</taxon>
        <taxon>Spiralia</taxon>
        <taxon>Lophotrochozoa</taxon>
        <taxon>Mollusca</taxon>
        <taxon>Gastropoda</taxon>
        <taxon>Heterobranchia</taxon>
        <taxon>Euthyneura</taxon>
        <taxon>Panpulmonata</taxon>
        <taxon>Eupulmonata</taxon>
        <taxon>Stylommatophora</taxon>
        <taxon>Helicina</taxon>
        <taxon>Arionoidea</taxon>
        <taxon>Arionidae</taxon>
        <taxon>Arion</taxon>
    </lineage>
</organism>
<feature type="region of interest" description="Disordered" evidence="1">
    <location>
        <begin position="568"/>
        <end position="589"/>
    </location>
</feature>
<dbReference type="EMBL" id="HACG01029912">
    <property type="protein sequence ID" value="CEK76777.1"/>
    <property type="molecule type" value="Transcribed_RNA"/>
</dbReference>
<proteinExistence type="predicted"/>
<dbReference type="InterPro" id="IPR052270">
    <property type="entry name" value="CACF_protein"/>
</dbReference>
<accession>A0A0B7A7Y8</accession>
<dbReference type="AlphaFoldDB" id="A0A0B7A7Y8"/>
<dbReference type="PANTHER" id="PTHR22028">
    <property type="entry name" value="SFI1 SPINDLE BODY DOMAIN-CONTAINING PROTEIN-RELATED"/>
    <property type="match status" value="1"/>
</dbReference>